<evidence type="ECO:0000313" key="2">
    <source>
        <dbReference type="EMBL" id="KAJ7943126.1"/>
    </source>
</evidence>
<dbReference type="KEGG" id="qsa:O6P43_032715"/>
<dbReference type="GO" id="GO:0004523">
    <property type="term" value="F:RNA-DNA hybrid ribonuclease activity"/>
    <property type="evidence" value="ECO:0007669"/>
    <property type="project" value="InterPro"/>
</dbReference>
<dbReference type="InterPro" id="IPR053151">
    <property type="entry name" value="RNase_H-like"/>
</dbReference>
<dbReference type="GO" id="GO:0003676">
    <property type="term" value="F:nucleic acid binding"/>
    <property type="evidence" value="ECO:0007669"/>
    <property type="project" value="InterPro"/>
</dbReference>
<organism evidence="2 3">
    <name type="scientific">Quillaja saponaria</name>
    <name type="common">Soap bark tree</name>
    <dbReference type="NCBI Taxonomy" id="32244"/>
    <lineage>
        <taxon>Eukaryota</taxon>
        <taxon>Viridiplantae</taxon>
        <taxon>Streptophyta</taxon>
        <taxon>Embryophyta</taxon>
        <taxon>Tracheophyta</taxon>
        <taxon>Spermatophyta</taxon>
        <taxon>Magnoliopsida</taxon>
        <taxon>eudicotyledons</taxon>
        <taxon>Gunneridae</taxon>
        <taxon>Pentapetalae</taxon>
        <taxon>rosids</taxon>
        <taxon>fabids</taxon>
        <taxon>Fabales</taxon>
        <taxon>Quillajaceae</taxon>
        <taxon>Quillaja</taxon>
    </lineage>
</organism>
<dbReference type="InterPro" id="IPR012337">
    <property type="entry name" value="RNaseH-like_sf"/>
</dbReference>
<dbReference type="EMBL" id="JARAOO010000014">
    <property type="protein sequence ID" value="KAJ7943126.1"/>
    <property type="molecule type" value="Genomic_DNA"/>
</dbReference>
<dbReference type="Proteomes" id="UP001163823">
    <property type="component" value="Chromosome 14"/>
</dbReference>
<keyword evidence="3" id="KW-1185">Reference proteome</keyword>
<dbReference type="InterPro" id="IPR002156">
    <property type="entry name" value="RNaseH_domain"/>
</dbReference>
<dbReference type="CDD" id="cd06222">
    <property type="entry name" value="RNase_H_like"/>
    <property type="match status" value="1"/>
</dbReference>
<dbReference type="AlphaFoldDB" id="A0AAD7KQ06"/>
<dbReference type="PANTHER" id="PTHR47723">
    <property type="entry name" value="OS05G0353850 PROTEIN"/>
    <property type="match status" value="1"/>
</dbReference>
<proteinExistence type="predicted"/>
<gene>
    <name evidence="2" type="ORF">O6P43_032715</name>
</gene>
<protein>
    <submittedName>
        <fullName evidence="2">Ribonuclease H</fullName>
    </submittedName>
</protein>
<dbReference type="InterPro" id="IPR044730">
    <property type="entry name" value="RNase_H-like_dom_plant"/>
</dbReference>
<dbReference type="SUPFAM" id="SSF53098">
    <property type="entry name" value="Ribonuclease H-like"/>
    <property type="match status" value="1"/>
</dbReference>
<dbReference type="Gene3D" id="3.30.420.10">
    <property type="entry name" value="Ribonuclease H-like superfamily/Ribonuclease H"/>
    <property type="match status" value="1"/>
</dbReference>
<evidence type="ECO:0000313" key="3">
    <source>
        <dbReference type="Proteomes" id="UP001163823"/>
    </source>
</evidence>
<feature type="domain" description="RNase H type-1" evidence="1">
    <location>
        <begin position="2"/>
        <end position="81"/>
    </location>
</feature>
<dbReference type="Pfam" id="PF13456">
    <property type="entry name" value="RVT_3"/>
    <property type="match status" value="1"/>
</dbReference>
<dbReference type="InterPro" id="IPR036397">
    <property type="entry name" value="RNaseH_sf"/>
</dbReference>
<comment type="caution">
    <text evidence="2">The sequence shown here is derived from an EMBL/GenBank/DDBJ whole genome shotgun (WGS) entry which is preliminary data.</text>
</comment>
<sequence length="96" mass="11003">MGEWLAAFAANLGQGSNSEAELYGILNGLNLAWHMNIRKLQLEVDCTAAIEMITSDKDSSHPLFFVMQKCRNPLNRDWEIRIWPCLQREILQLIVT</sequence>
<accession>A0AAD7KQ06</accession>
<evidence type="ECO:0000259" key="1">
    <source>
        <dbReference type="Pfam" id="PF13456"/>
    </source>
</evidence>
<dbReference type="PANTHER" id="PTHR47723:SF19">
    <property type="entry name" value="POLYNUCLEOTIDYL TRANSFERASE, RIBONUCLEASE H-LIKE SUPERFAMILY PROTEIN"/>
    <property type="match status" value="1"/>
</dbReference>
<reference evidence="2" key="1">
    <citation type="journal article" date="2023" name="Science">
        <title>Elucidation of the pathway for biosynthesis of saponin adjuvants from the soapbark tree.</title>
        <authorList>
            <person name="Reed J."/>
            <person name="Orme A."/>
            <person name="El-Demerdash A."/>
            <person name="Owen C."/>
            <person name="Martin L.B.B."/>
            <person name="Misra R.C."/>
            <person name="Kikuchi S."/>
            <person name="Rejzek M."/>
            <person name="Martin A.C."/>
            <person name="Harkess A."/>
            <person name="Leebens-Mack J."/>
            <person name="Louveau T."/>
            <person name="Stephenson M.J."/>
            <person name="Osbourn A."/>
        </authorList>
    </citation>
    <scope>NUCLEOTIDE SEQUENCE</scope>
    <source>
        <strain evidence="2">S10</strain>
    </source>
</reference>
<name>A0AAD7KQ06_QUISA</name>